<reference evidence="5" key="1">
    <citation type="submission" date="2020-12" db="EMBL/GenBank/DDBJ databases">
        <title>Leucobacter sp. CAS2, isolated from Chromium sludge.</title>
        <authorList>
            <person name="Xu Z."/>
        </authorList>
    </citation>
    <scope>NUCLEOTIDE SEQUENCE</scope>
    <source>
        <strain evidence="5">CSA2</strain>
    </source>
</reference>
<dbReference type="InterPro" id="IPR001845">
    <property type="entry name" value="HTH_ArsR_DNA-bd_dom"/>
</dbReference>
<dbReference type="PANTHER" id="PTHR33154">
    <property type="entry name" value="TRANSCRIPTIONAL REGULATOR, ARSR FAMILY"/>
    <property type="match status" value="1"/>
</dbReference>
<dbReference type="PRINTS" id="PR00778">
    <property type="entry name" value="HTHARSR"/>
</dbReference>
<evidence type="ECO:0000256" key="2">
    <source>
        <dbReference type="ARBA" id="ARBA00023125"/>
    </source>
</evidence>
<feature type="domain" description="HTH arsR-type" evidence="4">
    <location>
        <begin position="6"/>
        <end position="100"/>
    </location>
</feature>
<dbReference type="PANTHER" id="PTHR33154:SF33">
    <property type="entry name" value="TRANSCRIPTIONAL REPRESSOR SDPR"/>
    <property type="match status" value="1"/>
</dbReference>
<dbReference type="Gene3D" id="1.10.10.10">
    <property type="entry name" value="Winged helix-like DNA-binding domain superfamily/Winged helix DNA-binding domain"/>
    <property type="match status" value="1"/>
</dbReference>
<gene>
    <name evidence="5" type="ORF">JD292_11650</name>
</gene>
<protein>
    <submittedName>
        <fullName evidence="5">Winged helix-turn-helix transcriptional regulator</fullName>
    </submittedName>
</protein>
<dbReference type="EMBL" id="JAEHOI010000011">
    <property type="protein sequence ID" value="MBK0422726.1"/>
    <property type="molecule type" value="Genomic_DNA"/>
</dbReference>
<evidence type="ECO:0000313" key="5">
    <source>
        <dbReference type="EMBL" id="MBK0422726.1"/>
    </source>
</evidence>
<organism evidence="5 6">
    <name type="scientific">Leucobacter edaphi</name>
    <dbReference type="NCBI Taxonomy" id="2796472"/>
    <lineage>
        <taxon>Bacteria</taxon>
        <taxon>Bacillati</taxon>
        <taxon>Actinomycetota</taxon>
        <taxon>Actinomycetes</taxon>
        <taxon>Micrococcales</taxon>
        <taxon>Microbacteriaceae</taxon>
        <taxon>Leucobacter</taxon>
    </lineage>
</organism>
<evidence type="ECO:0000256" key="1">
    <source>
        <dbReference type="ARBA" id="ARBA00023015"/>
    </source>
</evidence>
<keyword evidence="3" id="KW-0804">Transcription</keyword>
<accession>A0A934QDN6</accession>
<name>A0A934QDN6_9MICO</name>
<dbReference type="NCBIfam" id="NF033788">
    <property type="entry name" value="HTH_metalloreg"/>
    <property type="match status" value="1"/>
</dbReference>
<dbReference type="CDD" id="cd00090">
    <property type="entry name" value="HTH_ARSR"/>
    <property type="match status" value="1"/>
</dbReference>
<dbReference type="SMART" id="SM00418">
    <property type="entry name" value="HTH_ARSR"/>
    <property type="match status" value="1"/>
</dbReference>
<evidence type="ECO:0000256" key="3">
    <source>
        <dbReference type="ARBA" id="ARBA00023163"/>
    </source>
</evidence>
<dbReference type="AlphaFoldDB" id="A0A934QDN6"/>
<dbReference type="GO" id="GO:0003700">
    <property type="term" value="F:DNA-binding transcription factor activity"/>
    <property type="evidence" value="ECO:0007669"/>
    <property type="project" value="InterPro"/>
</dbReference>
<comment type="caution">
    <text evidence="5">The sequence shown here is derived from an EMBL/GenBank/DDBJ whole genome shotgun (WGS) entry which is preliminary data.</text>
</comment>
<evidence type="ECO:0000259" key="4">
    <source>
        <dbReference type="PROSITE" id="PS50987"/>
    </source>
</evidence>
<dbReference type="SUPFAM" id="SSF46785">
    <property type="entry name" value="Winged helix' DNA-binding domain"/>
    <property type="match status" value="1"/>
</dbReference>
<dbReference type="InterPro" id="IPR036388">
    <property type="entry name" value="WH-like_DNA-bd_sf"/>
</dbReference>
<dbReference type="Pfam" id="PF01022">
    <property type="entry name" value="HTH_5"/>
    <property type="match status" value="1"/>
</dbReference>
<dbReference type="Proteomes" id="UP000618733">
    <property type="component" value="Unassembled WGS sequence"/>
</dbReference>
<evidence type="ECO:0000313" key="6">
    <source>
        <dbReference type="Proteomes" id="UP000618733"/>
    </source>
</evidence>
<dbReference type="InterPro" id="IPR036390">
    <property type="entry name" value="WH_DNA-bd_sf"/>
</dbReference>
<keyword evidence="6" id="KW-1185">Reference proteome</keyword>
<keyword evidence="1" id="KW-0805">Transcription regulation</keyword>
<sequence length="104" mass="11042">MSGRAVTVAQLLAAAEVFDLLSAPTRLHLVWSLAAGEQDVTTLAERTGVSIPAASQHLAKLKAAGIVTPRREGRRQLYRVTDQRTLAVVDGMLSSISPHGFPAP</sequence>
<dbReference type="PROSITE" id="PS50987">
    <property type="entry name" value="HTH_ARSR_2"/>
    <property type="match status" value="1"/>
</dbReference>
<proteinExistence type="predicted"/>
<keyword evidence="2" id="KW-0238">DNA-binding</keyword>
<dbReference type="InterPro" id="IPR011991">
    <property type="entry name" value="ArsR-like_HTH"/>
</dbReference>
<dbReference type="GO" id="GO:0003677">
    <property type="term" value="F:DNA binding"/>
    <property type="evidence" value="ECO:0007669"/>
    <property type="project" value="UniProtKB-KW"/>
</dbReference>
<dbReference type="InterPro" id="IPR051081">
    <property type="entry name" value="HTH_MetalResp_TranReg"/>
</dbReference>